<evidence type="ECO:0000313" key="3">
    <source>
        <dbReference type="Proteomes" id="UP001390339"/>
    </source>
</evidence>
<gene>
    <name evidence="2" type="ORF">PGQ11_001256</name>
</gene>
<organism evidence="2 3">
    <name type="scientific">Apiospora arundinis</name>
    <dbReference type="NCBI Taxonomy" id="335852"/>
    <lineage>
        <taxon>Eukaryota</taxon>
        <taxon>Fungi</taxon>
        <taxon>Dikarya</taxon>
        <taxon>Ascomycota</taxon>
        <taxon>Pezizomycotina</taxon>
        <taxon>Sordariomycetes</taxon>
        <taxon>Xylariomycetidae</taxon>
        <taxon>Amphisphaeriales</taxon>
        <taxon>Apiosporaceae</taxon>
        <taxon>Apiospora</taxon>
    </lineage>
</organism>
<feature type="region of interest" description="Disordered" evidence="1">
    <location>
        <begin position="460"/>
        <end position="486"/>
    </location>
</feature>
<keyword evidence="3" id="KW-1185">Reference proteome</keyword>
<proteinExistence type="predicted"/>
<accession>A0ABR2JNI4</accession>
<protein>
    <submittedName>
        <fullName evidence="2">G patch domain-containing protein 1</fullName>
    </submittedName>
</protein>
<dbReference type="PANTHER" id="PTHR13384:SF16">
    <property type="entry name" value="GROWTH REGULATION PROTEIN"/>
    <property type="match status" value="1"/>
</dbReference>
<feature type="region of interest" description="Disordered" evidence="1">
    <location>
        <begin position="197"/>
        <end position="243"/>
    </location>
</feature>
<feature type="compositionally biased region" description="Basic and acidic residues" evidence="1">
    <location>
        <begin position="313"/>
        <end position="325"/>
    </location>
</feature>
<sequence>MADSHNSPKAAAEDAFSDHSFSIDFYMGHLRDSKLFRNKRFFERFPLQQYSWTAPNCTHPFDVVEWMMYKDERNVTSEEEIIGLNLTFAMLIEDLTGTLDVYERVDQCAYVTLVNSPDFNFTAAGVCHNPRAIRVPVGRLTASFTIASLDESSSPAAKLSDSQEDINGQAVSTGIIAVHPPAGNRDTVNRQELANIEEADDLQDLDPNRGRSPPPRYPYPASEASGSTSFSTPHTRPAPPPFFDLYEYASAEDLADDHFESLPSNEKSPAPSTAHPASAAAPAYAPRATSSAVPPQDSTSSARASAAYQDVVAETKRSLPPDNKPESSGQKSDDPNEPPPAYTEGYSPLLSFTYLMAAAGGASSIITQVQQGGPGPINTIGDVGADETITMDLRGTRFVLSRDELLTLPEFVLLSLFPNGLFPEGHMGGFAEGDAVQVDYDPASLQYMLDFFRNVAQSIPNESSPNASPDGGAMPIDSLGGSRDDGSKRAGIIVLREDLDFYAIPPRADINQAEMIEVKRAAARALLKQNGIFSGLKRSDEPGTTEAHLIEMLTAGGFDHDDRWGHRAGEPNKAVVCSLALARLRSDIRGNDMGNNAVGMAQKLLLFWRKPARRCWWEGVDLENVEGVDGPLKVWIRRVWTLEMSVIGLR</sequence>
<dbReference type="Proteomes" id="UP001390339">
    <property type="component" value="Unassembled WGS sequence"/>
</dbReference>
<feature type="compositionally biased region" description="Polar residues" evidence="1">
    <location>
        <begin position="224"/>
        <end position="234"/>
    </location>
</feature>
<evidence type="ECO:0000313" key="2">
    <source>
        <dbReference type="EMBL" id="KAK8879962.1"/>
    </source>
</evidence>
<evidence type="ECO:0000256" key="1">
    <source>
        <dbReference type="SAM" id="MobiDB-lite"/>
    </source>
</evidence>
<dbReference type="InterPro" id="IPR011333">
    <property type="entry name" value="SKP1/BTB/POZ_sf"/>
</dbReference>
<feature type="region of interest" description="Disordered" evidence="1">
    <location>
        <begin position="259"/>
        <end position="344"/>
    </location>
</feature>
<feature type="compositionally biased region" description="Low complexity" evidence="1">
    <location>
        <begin position="268"/>
        <end position="292"/>
    </location>
</feature>
<comment type="caution">
    <text evidence="2">The sequence shown here is derived from an EMBL/GenBank/DDBJ whole genome shotgun (WGS) entry which is preliminary data.</text>
</comment>
<reference evidence="2 3" key="1">
    <citation type="journal article" date="2024" name="IMA Fungus">
        <title>Apiospora arundinis, a panoply of carbohydrate-active enzymes and secondary metabolites.</title>
        <authorList>
            <person name="Sorensen T."/>
            <person name="Petersen C."/>
            <person name="Muurmann A.T."/>
            <person name="Christiansen J.V."/>
            <person name="Brundto M.L."/>
            <person name="Overgaard C.K."/>
            <person name="Boysen A.T."/>
            <person name="Wollenberg R.D."/>
            <person name="Larsen T.O."/>
            <person name="Sorensen J.L."/>
            <person name="Nielsen K.L."/>
            <person name="Sondergaard T.E."/>
        </authorList>
    </citation>
    <scope>NUCLEOTIDE SEQUENCE [LARGE SCALE GENOMIC DNA]</scope>
    <source>
        <strain evidence="2 3">AAU 773</strain>
    </source>
</reference>
<name>A0ABR2JNI4_9PEZI</name>
<dbReference type="SUPFAM" id="SSF54695">
    <property type="entry name" value="POZ domain"/>
    <property type="match status" value="1"/>
</dbReference>
<dbReference type="PANTHER" id="PTHR13384">
    <property type="entry name" value="G PATCH DOMAIN-CONTAINING PROTEIN 1"/>
    <property type="match status" value="1"/>
</dbReference>
<dbReference type="EMBL" id="JAPCWZ010000001">
    <property type="protein sequence ID" value="KAK8879962.1"/>
    <property type="molecule type" value="Genomic_DNA"/>
</dbReference>